<proteinExistence type="inferred from homology"/>
<feature type="transmembrane region" description="Helical" evidence="8">
    <location>
        <begin position="331"/>
        <end position="352"/>
    </location>
</feature>
<evidence type="ECO:0000256" key="1">
    <source>
        <dbReference type="ARBA" id="ARBA00004651"/>
    </source>
</evidence>
<comment type="subcellular location">
    <subcellularLocation>
        <location evidence="1 8">Cell membrane</location>
        <topology evidence="1 8">Multi-pass membrane protein</topology>
    </subcellularLocation>
</comment>
<evidence type="ECO:0000259" key="9">
    <source>
        <dbReference type="PROSITE" id="PS50928"/>
    </source>
</evidence>
<evidence type="ECO:0000256" key="3">
    <source>
        <dbReference type="ARBA" id="ARBA00022448"/>
    </source>
</evidence>
<dbReference type="CDD" id="cd06261">
    <property type="entry name" value="TM_PBP2"/>
    <property type="match status" value="1"/>
</dbReference>
<dbReference type="NCBIfam" id="TIGR00974">
    <property type="entry name" value="3a0107s02c"/>
    <property type="match status" value="1"/>
</dbReference>
<comment type="similarity">
    <text evidence="2 8">Belongs to the binding-protein-dependent transport system permease family. CysTW subfamily.</text>
</comment>
<dbReference type="PANTHER" id="PTHR43470:SF5">
    <property type="entry name" value="PHOSPHATE TRANSPORT SYSTEM PERMEASE PROTEIN PSTA"/>
    <property type="match status" value="1"/>
</dbReference>
<feature type="transmembrane region" description="Helical" evidence="8">
    <location>
        <begin position="527"/>
        <end position="549"/>
    </location>
</feature>
<evidence type="ECO:0000256" key="4">
    <source>
        <dbReference type="ARBA" id="ARBA00022475"/>
    </source>
</evidence>
<feature type="transmembrane region" description="Helical" evidence="8">
    <location>
        <begin position="411"/>
        <end position="430"/>
    </location>
</feature>
<evidence type="ECO:0000256" key="5">
    <source>
        <dbReference type="ARBA" id="ARBA00022692"/>
    </source>
</evidence>
<sequence length="559" mass="61046">MPPESALARTLRARRVTASGWSSAFFLANVVGLVALIVLLLNIINQSFGYAVVNYAIKPSELSPDKPLETLSEAELARLLEDKVNRNRLRAIVRDNLLGRQFSQIRLSGAQVINIFPERAFDPERSDQTFSRALGDKRFSTLNARELVTVFSLGLGIPRESLENEPISVAFSGRAFNPAIADKKLSELSILEAAELLAANAPRPQVTVDYLLGDPIKKLFEGRNFRPEVAEKRYDELAIGEYIDLIEDNLDTTQLYRIILRDVAQLRYDRAWTLIESLTNYQGILAEKEASDVLREGDLQFKAWLSLDFIFTELTASPATTGLRTSLIGSLWVIILTILIALPLGVGAAVYLEEYAEKNLLNAVIETNIRNLAGVPSIIYGMLGLAIFVRALEQLTSGAFIGITDSNGRTVISAAFTMALLILPVVIINAQEAIRAVPSSIREASYGVGATKWQTTARQVLPAAFPGILTGLILSVSRAIGETAPLLVVGGLTFTLIDPNGPFSKFSVVPIQIYSWTADPATGFRNVAAAAIITLLIVLLLLNTTAIVLRQRLSKSLRG</sequence>
<feature type="transmembrane region" description="Helical" evidence="8">
    <location>
        <begin position="372"/>
        <end position="391"/>
    </location>
</feature>
<dbReference type="Pfam" id="PF00528">
    <property type="entry name" value="BPD_transp_1"/>
    <property type="match status" value="1"/>
</dbReference>
<comment type="caution">
    <text evidence="10">The sequence shown here is derived from an EMBL/GenBank/DDBJ whole genome shotgun (WGS) entry which is preliminary data.</text>
</comment>
<dbReference type="EMBL" id="PGTK01000005">
    <property type="protein sequence ID" value="PJF31068.1"/>
    <property type="molecule type" value="Genomic_DNA"/>
</dbReference>
<dbReference type="SUPFAM" id="SSF161098">
    <property type="entry name" value="MetI-like"/>
    <property type="match status" value="1"/>
</dbReference>
<feature type="transmembrane region" description="Helical" evidence="8">
    <location>
        <begin position="21"/>
        <end position="44"/>
    </location>
</feature>
<keyword evidence="7 8" id="KW-0472">Membrane</keyword>
<feature type="transmembrane region" description="Helical" evidence="8">
    <location>
        <begin position="460"/>
        <end position="480"/>
    </location>
</feature>
<keyword evidence="6 8" id="KW-1133">Transmembrane helix</keyword>
<keyword evidence="3" id="KW-0813">Transport</keyword>
<evidence type="ECO:0000256" key="2">
    <source>
        <dbReference type="ARBA" id="ARBA00007069"/>
    </source>
</evidence>
<dbReference type="AlphaFoldDB" id="A0A2M8P0J6"/>
<dbReference type="Proteomes" id="UP000228921">
    <property type="component" value="Unassembled WGS sequence"/>
</dbReference>
<keyword evidence="5 8" id="KW-0812">Transmembrane</keyword>
<feature type="domain" description="ABC transmembrane type-1" evidence="9">
    <location>
        <begin position="327"/>
        <end position="545"/>
    </location>
</feature>
<protein>
    <recommendedName>
        <fullName evidence="8">Phosphate transport system permease protein PstA</fullName>
    </recommendedName>
</protein>
<dbReference type="PROSITE" id="PS50928">
    <property type="entry name" value="ABC_TM1"/>
    <property type="match status" value="1"/>
</dbReference>
<name>A0A2M8P0J6_9CHLR</name>
<organism evidence="10 11">
    <name type="scientific">Candidatus Thermofonsia Clade 1 bacterium</name>
    <dbReference type="NCBI Taxonomy" id="2364210"/>
    <lineage>
        <taxon>Bacteria</taxon>
        <taxon>Bacillati</taxon>
        <taxon>Chloroflexota</taxon>
        <taxon>Candidatus Thermofontia</taxon>
        <taxon>Candidatus Thermofonsia Clade 1</taxon>
    </lineage>
</organism>
<dbReference type="GO" id="GO:0005315">
    <property type="term" value="F:phosphate transmembrane transporter activity"/>
    <property type="evidence" value="ECO:0007669"/>
    <property type="project" value="InterPro"/>
</dbReference>
<gene>
    <name evidence="10" type="primary">pstA</name>
    <name evidence="10" type="ORF">CUN51_05580</name>
</gene>
<evidence type="ECO:0000256" key="8">
    <source>
        <dbReference type="RuleBase" id="RU363043"/>
    </source>
</evidence>
<dbReference type="InterPro" id="IPR000515">
    <property type="entry name" value="MetI-like"/>
</dbReference>
<dbReference type="InterPro" id="IPR005672">
    <property type="entry name" value="Phosphate_PstA"/>
</dbReference>
<dbReference type="Gene3D" id="1.10.3720.10">
    <property type="entry name" value="MetI-like"/>
    <property type="match status" value="1"/>
</dbReference>
<dbReference type="InterPro" id="IPR035906">
    <property type="entry name" value="MetI-like_sf"/>
</dbReference>
<dbReference type="GO" id="GO:0005886">
    <property type="term" value="C:plasma membrane"/>
    <property type="evidence" value="ECO:0007669"/>
    <property type="project" value="UniProtKB-SubCell"/>
</dbReference>
<evidence type="ECO:0000256" key="6">
    <source>
        <dbReference type="ARBA" id="ARBA00022989"/>
    </source>
</evidence>
<evidence type="ECO:0000313" key="11">
    <source>
        <dbReference type="Proteomes" id="UP000228921"/>
    </source>
</evidence>
<evidence type="ECO:0000256" key="7">
    <source>
        <dbReference type="ARBA" id="ARBA00023136"/>
    </source>
</evidence>
<reference evidence="10 11" key="1">
    <citation type="submission" date="2017-11" db="EMBL/GenBank/DDBJ databases">
        <title>Evolution of Phototrophy in the Chloroflexi Phylum Driven by Horizontal Gene Transfer.</title>
        <authorList>
            <person name="Ward L.M."/>
            <person name="Hemp J."/>
            <person name="Shih P.M."/>
            <person name="Mcglynn S.E."/>
            <person name="Fischer W."/>
        </authorList>
    </citation>
    <scope>NUCLEOTIDE SEQUENCE [LARGE SCALE GENOMIC DNA]</scope>
    <source>
        <strain evidence="10">CP2_2F</strain>
    </source>
</reference>
<dbReference type="PANTHER" id="PTHR43470">
    <property type="entry name" value="PHOSPHATE TRANSPORT SYSTEM PERMEASE PROTEIN PSTA-RELATED"/>
    <property type="match status" value="1"/>
</dbReference>
<accession>A0A2M8P0J6</accession>
<dbReference type="GO" id="GO:0035435">
    <property type="term" value="P:phosphate ion transmembrane transport"/>
    <property type="evidence" value="ECO:0007669"/>
    <property type="project" value="InterPro"/>
</dbReference>
<keyword evidence="4 8" id="KW-1003">Cell membrane</keyword>
<evidence type="ECO:0000313" key="10">
    <source>
        <dbReference type="EMBL" id="PJF31068.1"/>
    </source>
</evidence>